<feature type="chain" id="PRO_5046203559" evidence="11">
    <location>
        <begin position="29"/>
        <end position="471"/>
    </location>
</feature>
<keyword evidence="10" id="KW-1133">Transmembrane helix</keyword>
<sequence length="471" mass="50016">MSRSIKVRPTSLALIIGLSVFSGAGVQAADHPPASSIIEQGKYLSVAADCGACHNSPHDGAPMAGGYAIASPMGNIIASNITPSVTDGIGHYTEAQFARAVRQGINARGDHLYPAMPYTAYSKLTNSDIHALYQYFMHDVPAVNIAVPATKLPFPFSIRSSMAIWNMLFAGGQPFTPDSRQSAQLNRGNYLVNGLAHCDACHTPRNFLMGQKNDQALSGGQVGSWYAPNITSDKTAGIGSWTDDELVQYLKTGHVAGKAQAAGPMAEAIENSLQYLSDEDLRAIVLWLRQVPPSTATALTSRFTQGAASDSEAALRATEHPDAGWQIFSNSCANCHQANGEGSQFYPSLFHNSATGAAQPDNLVATILFGVRRHTGDQYVAMPAFGPAASFADRLTDQQIAAVANYVLKNYGNAALTVTADQVKTLREGGPTPAIAYLSHPAILTAGAVILVLILLLIVSALRRRGKHVRK</sequence>
<evidence type="ECO:0000256" key="10">
    <source>
        <dbReference type="SAM" id="Phobius"/>
    </source>
</evidence>
<dbReference type="PIRSF" id="PIRSF000018">
    <property type="entry name" value="Mb_ADH_cyt_c"/>
    <property type="match status" value="1"/>
</dbReference>
<feature type="transmembrane region" description="Helical" evidence="10">
    <location>
        <begin position="442"/>
        <end position="462"/>
    </location>
</feature>
<keyword evidence="6" id="KW-0677">Repeat</keyword>
<reference evidence="14" key="1">
    <citation type="journal article" date="2019" name="Int. J. Syst. Evol. Microbiol.">
        <title>The Global Catalogue of Microorganisms (GCM) 10K type strain sequencing project: providing services to taxonomists for standard genome sequencing and annotation.</title>
        <authorList>
            <consortium name="The Broad Institute Genomics Platform"/>
            <consortium name="The Broad Institute Genome Sequencing Center for Infectious Disease"/>
            <person name="Wu L."/>
            <person name="Ma J."/>
        </authorList>
    </citation>
    <scope>NUCLEOTIDE SEQUENCE [LARGE SCALE GENOMIC DNA]</scope>
    <source>
        <strain evidence="14">CGMCC 4.1530</strain>
    </source>
</reference>
<accession>A0ABW1VN65</accession>
<dbReference type="SUPFAM" id="SSF46626">
    <property type="entry name" value="Cytochrome c"/>
    <property type="match status" value="3"/>
</dbReference>
<evidence type="ECO:0000259" key="12">
    <source>
        <dbReference type="PROSITE" id="PS51007"/>
    </source>
</evidence>
<evidence type="ECO:0000256" key="9">
    <source>
        <dbReference type="PROSITE-ProRule" id="PRU00433"/>
    </source>
</evidence>
<proteinExistence type="predicted"/>
<evidence type="ECO:0000313" key="13">
    <source>
        <dbReference type="EMBL" id="MFC6361448.1"/>
    </source>
</evidence>
<dbReference type="PROSITE" id="PS51007">
    <property type="entry name" value="CYTC"/>
    <property type="match status" value="3"/>
</dbReference>
<feature type="signal peptide" evidence="11">
    <location>
        <begin position="1"/>
        <end position="28"/>
    </location>
</feature>
<dbReference type="InterPro" id="IPR036909">
    <property type="entry name" value="Cyt_c-like_dom_sf"/>
</dbReference>
<keyword evidence="2" id="KW-1003">Cell membrane</keyword>
<dbReference type="PANTHER" id="PTHR35008:SF8">
    <property type="entry name" value="ALCOHOL DEHYDROGENASE CYTOCHROME C SUBUNIT"/>
    <property type="match status" value="1"/>
</dbReference>
<evidence type="ECO:0000256" key="3">
    <source>
        <dbReference type="ARBA" id="ARBA00022617"/>
    </source>
</evidence>
<keyword evidence="7 9" id="KW-0408">Iron</keyword>
<dbReference type="RefSeq" id="WP_212711396.1">
    <property type="nucleotide sequence ID" value="NZ_BAAAFW010000058.1"/>
</dbReference>
<keyword evidence="5 11" id="KW-0732">Signal</keyword>
<gene>
    <name evidence="13" type="ORF">ACFP73_04950</name>
</gene>
<keyword evidence="8 10" id="KW-0472">Membrane</keyword>
<evidence type="ECO:0000256" key="8">
    <source>
        <dbReference type="ARBA" id="ARBA00023136"/>
    </source>
</evidence>
<organism evidence="13 14">
    <name type="scientific">Tatumella punctata</name>
    <dbReference type="NCBI Taxonomy" id="399969"/>
    <lineage>
        <taxon>Bacteria</taxon>
        <taxon>Pseudomonadati</taxon>
        <taxon>Pseudomonadota</taxon>
        <taxon>Gammaproteobacteria</taxon>
        <taxon>Enterobacterales</taxon>
        <taxon>Erwiniaceae</taxon>
        <taxon>Tatumella</taxon>
    </lineage>
</organism>
<keyword evidence="4 9" id="KW-0479">Metal-binding</keyword>
<keyword evidence="10" id="KW-0812">Transmembrane</keyword>
<evidence type="ECO:0000256" key="7">
    <source>
        <dbReference type="ARBA" id="ARBA00023004"/>
    </source>
</evidence>
<evidence type="ECO:0000256" key="4">
    <source>
        <dbReference type="ARBA" id="ARBA00022723"/>
    </source>
</evidence>
<feature type="domain" description="Cytochrome c" evidence="12">
    <location>
        <begin position="36"/>
        <end position="140"/>
    </location>
</feature>
<dbReference type="Pfam" id="PF00034">
    <property type="entry name" value="Cytochrom_C"/>
    <property type="match status" value="1"/>
</dbReference>
<feature type="domain" description="Cytochrome c" evidence="12">
    <location>
        <begin position="183"/>
        <end position="292"/>
    </location>
</feature>
<dbReference type="InterPro" id="IPR009056">
    <property type="entry name" value="Cyt_c-like_dom"/>
</dbReference>
<name>A0ABW1VN65_9GAMM</name>
<dbReference type="EMBL" id="JBHSUC010000004">
    <property type="protein sequence ID" value="MFC6361448.1"/>
    <property type="molecule type" value="Genomic_DNA"/>
</dbReference>
<dbReference type="InterPro" id="IPR051459">
    <property type="entry name" value="Cytochrome_c-type_DH"/>
</dbReference>
<dbReference type="Proteomes" id="UP001596215">
    <property type="component" value="Unassembled WGS sequence"/>
</dbReference>
<comment type="caution">
    <text evidence="13">The sequence shown here is derived from an EMBL/GenBank/DDBJ whole genome shotgun (WGS) entry which is preliminary data.</text>
</comment>
<comment type="subcellular location">
    <subcellularLocation>
        <location evidence="1">Cell membrane</location>
    </subcellularLocation>
</comment>
<dbReference type="Gene3D" id="1.10.760.10">
    <property type="entry name" value="Cytochrome c-like domain"/>
    <property type="match status" value="3"/>
</dbReference>
<evidence type="ECO:0000256" key="6">
    <source>
        <dbReference type="ARBA" id="ARBA00022737"/>
    </source>
</evidence>
<evidence type="ECO:0000256" key="5">
    <source>
        <dbReference type="ARBA" id="ARBA00022729"/>
    </source>
</evidence>
<evidence type="ECO:0000256" key="11">
    <source>
        <dbReference type="SAM" id="SignalP"/>
    </source>
</evidence>
<evidence type="ECO:0000256" key="1">
    <source>
        <dbReference type="ARBA" id="ARBA00004236"/>
    </source>
</evidence>
<dbReference type="PANTHER" id="PTHR35008">
    <property type="entry name" value="BLL4482 PROTEIN-RELATED"/>
    <property type="match status" value="1"/>
</dbReference>
<feature type="domain" description="Cytochrome c" evidence="12">
    <location>
        <begin position="319"/>
        <end position="411"/>
    </location>
</feature>
<evidence type="ECO:0000313" key="14">
    <source>
        <dbReference type="Proteomes" id="UP001596215"/>
    </source>
</evidence>
<protein>
    <submittedName>
        <fullName evidence="13">C-type cytochrome</fullName>
    </submittedName>
</protein>
<evidence type="ECO:0000256" key="2">
    <source>
        <dbReference type="ARBA" id="ARBA00022475"/>
    </source>
</evidence>
<keyword evidence="3 9" id="KW-0349">Heme</keyword>
<keyword evidence="14" id="KW-1185">Reference proteome</keyword>
<dbReference type="InterPro" id="IPR014353">
    <property type="entry name" value="Membr-bd_ADH_cyt_c"/>
</dbReference>